<dbReference type="Proteomes" id="UP000789920">
    <property type="component" value="Unassembled WGS sequence"/>
</dbReference>
<sequence length="40" mass="4620">DWVPGQCSVESICNYFCKNLSRMFYESDGSILVFVVDLVR</sequence>
<reference evidence="1" key="1">
    <citation type="submission" date="2021-06" db="EMBL/GenBank/DDBJ databases">
        <authorList>
            <person name="Kallberg Y."/>
            <person name="Tangrot J."/>
            <person name="Rosling A."/>
        </authorList>
    </citation>
    <scope>NUCLEOTIDE SEQUENCE</scope>
    <source>
        <strain evidence="1">MA461A</strain>
    </source>
</reference>
<keyword evidence="2" id="KW-1185">Reference proteome</keyword>
<gene>
    <name evidence="1" type="ORF">RPERSI_LOCUS25992</name>
</gene>
<dbReference type="EMBL" id="CAJVQC010087342">
    <property type="protein sequence ID" value="CAG8823277.1"/>
    <property type="molecule type" value="Genomic_DNA"/>
</dbReference>
<organism evidence="1 2">
    <name type="scientific">Racocetra persica</name>
    <dbReference type="NCBI Taxonomy" id="160502"/>
    <lineage>
        <taxon>Eukaryota</taxon>
        <taxon>Fungi</taxon>
        <taxon>Fungi incertae sedis</taxon>
        <taxon>Mucoromycota</taxon>
        <taxon>Glomeromycotina</taxon>
        <taxon>Glomeromycetes</taxon>
        <taxon>Diversisporales</taxon>
        <taxon>Gigasporaceae</taxon>
        <taxon>Racocetra</taxon>
    </lineage>
</organism>
<comment type="caution">
    <text evidence="1">The sequence shown here is derived from an EMBL/GenBank/DDBJ whole genome shotgun (WGS) entry which is preliminary data.</text>
</comment>
<feature type="non-terminal residue" evidence="1">
    <location>
        <position position="40"/>
    </location>
</feature>
<feature type="non-terminal residue" evidence="1">
    <location>
        <position position="1"/>
    </location>
</feature>
<protein>
    <submittedName>
        <fullName evidence="1">22579_t:CDS:1</fullName>
    </submittedName>
</protein>
<accession>A0ACA9S206</accession>
<proteinExistence type="predicted"/>
<evidence type="ECO:0000313" key="1">
    <source>
        <dbReference type="EMBL" id="CAG8823277.1"/>
    </source>
</evidence>
<name>A0ACA9S206_9GLOM</name>
<evidence type="ECO:0000313" key="2">
    <source>
        <dbReference type="Proteomes" id="UP000789920"/>
    </source>
</evidence>